<evidence type="ECO:0000256" key="2">
    <source>
        <dbReference type="PROSITE-ProRule" id="PRU00192"/>
    </source>
</evidence>
<organism evidence="5 6">
    <name type="scientific">Pichia sorbitophila (strain ATCC MYA-4447 / BCRC 22081 / CBS 7064 / NBRC 10061 / NRRL Y-12695)</name>
    <name type="common">Hybrid yeast</name>
    <dbReference type="NCBI Taxonomy" id="559304"/>
    <lineage>
        <taxon>Eukaryota</taxon>
        <taxon>Fungi</taxon>
        <taxon>Dikarya</taxon>
        <taxon>Ascomycota</taxon>
        <taxon>Saccharomycotina</taxon>
        <taxon>Pichiomycetes</taxon>
        <taxon>Debaryomycetaceae</taxon>
        <taxon>Millerozyma</taxon>
    </lineage>
</organism>
<dbReference type="Proteomes" id="UP000005222">
    <property type="component" value="Chromosome C"/>
</dbReference>
<feature type="domain" description="SH3" evidence="4">
    <location>
        <begin position="92"/>
        <end position="155"/>
    </location>
</feature>
<dbReference type="EMBL" id="FO082057">
    <property type="protein sequence ID" value="CCE78059.1"/>
    <property type="molecule type" value="Genomic_DNA"/>
</dbReference>
<gene>
    <name evidence="5" type="primary">Piso0_000672</name>
    <name evidence="5" type="ORF">GNLVRS01_PISO0C01520g</name>
</gene>
<dbReference type="InterPro" id="IPR001452">
    <property type="entry name" value="SH3_domain"/>
</dbReference>
<dbReference type="OMA" id="GWRIRAN"/>
<accession>G8YR72</accession>
<proteinExistence type="predicted"/>
<dbReference type="Pfam" id="PF00018">
    <property type="entry name" value="SH3_1"/>
    <property type="match status" value="1"/>
</dbReference>
<dbReference type="OrthoDB" id="6250593at2759"/>
<evidence type="ECO:0000313" key="6">
    <source>
        <dbReference type="Proteomes" id="UP000005222"/>
    </source>
</evidence>
<dbReference type="SUPFAM" id="SSF50044">
    <property type="entry name" value="SH3-domain"/>
    <property type="match status" value="1"/>
</dbReference>
<reference evidence="5 6" key="1">
    <citation type="journal article" date="2012" name="G3 (Bethesda)">
        <title>Pichia sorbitophila, an interspecies yeast hybrid reveals early steps of genome resolution following polyploidization.</title>
        <authorList>
            <person name="Leh Louis V."/>
            <person name="Despons L."/>
            <person name="Friedrich A."/>
            <person name="Martin T."/>
            <person name="Durrens P."/>
            <person name="Casaregola S."/>
            <person name="Neuveglise C."/>
            <person name="Fairhead C."/>
            <person name="Marck C."/>
            <person name="Cruz J.A."/>
            <person name="Straub M.L."/>
            <person name="Kugler V."/>
            <person name="Sacerdot C."/>
            <person name="Uzunov Z."/>
            <person name="Thierry A."/>
            <person name="Weiss S."/>
            <person name="Bleykasten C."/>
            <person name="De Montigny J."/>
            <person name="Jacques N."/>
            <person name="Jung P."/>
            <person name="Lemaire M."/>
            <person name="Mallet S."/>
            <person name="Morel G."/>
            <person name="Richard G.F."/>
            <person name="Sarkar A."/>
            <person name="Savel G."/>
            <person name="Schacherer J."/>
            <person name="Seret M.L."/>
            <person name="Talla E."/>
            <person name="Samson G."/>
            <person name="Jubin C."/>
            <person name="Poulain J."/>
            <person name="Vacherie B."/>
            <person name="Barbe V."/>
            <person name="Pelletier E."/>
            <person name="Sherman D.J."/>
            <person name="Westhof E."/>
            <person name="Weissenbach J."/>
            <person name="Baret P.V."/>
            <person name="Wincker P."/>
            <person name="Gaillardin C."/>
            <person name="Dujon B."/>
            <person name="Souciet J.L."/>
        </authorList>
    </citation>
    <scope>NUCLEOTIDE SEQUENCE [LARGE SCALE GENOMIC DNA]</scope>
    <source>
        <strain evidence="6">ATCC MYA-4447 / BCRC 22081 / CBS 7064 / NBRC 10061 / NRRL Y-12695</strain>
    </source>
</reference>
<evidence type="ECO:0000256" key="3">
    <source>
        <dbReference type="SAM" id="MobiDB-lite"/>
    </source>
</evidence>
<dbReference type="PANTHER" id="PTHR45929:SF7">
    <property type="entry name" value="LAS SEVENTEEN-BINDING PROTEIN 1"/>
    <property type="match status" value="1"/>
</dbReference>
<keyword evidence="6" id="KW-1185">Reference proteome</keyword>
<keyword evidence="1 2" id="KW-0728">SH3 domain</keyword>
<dbReference type="InterPro" id="IPR050670">
    <property type="entry name" value="STAM"/>
</dbReference>
<evidence type="ECO:0000313" key="5">
    <source>
        <dbReference type="EMBL" id="CCE78059.1"/>
    </source>
</evidence>
<dbReference type="eggNOG" id="KOG3601">
    <property type="taxonomic scope" value="Eukaryota"/>
</dbReference>
<dbReference type="InParanoid" id="G8YR72"/>
<dbReference type="AlphaFoldDB" id="G8YR72"/>
<dbReference type="CDD" id="cd00174">
    <property type="entry name" value="SH3"/>
    <property type="match status" value="1"/>
</dbReference>
<dbReference type="PANTHER" id="PTHR45929">
    <property type="entry name" value="JAK PATHWAY SIGNAL TRANSDUCTION ADAPTOR MOLECULE"/>
    <property type="match status" value="1"/>
</dbReference>
<sequence>MSAALINRSLTTIRTELEFLRDSEVITEELYESLNRSLPNKYDKAQGAWGIEKQGGSDGASKAPASGPDAIADSLASTSIVPPAHPPLAQAKALGYCKALYDYNPQEQEDIHLKKDDKIAVVEHLSEDWWKGYKQGSSPSEAGVFPSNYVRVISAQEFELTTGGSSRSSASVIPTPPADEKNEKVGYVPQSHSSSPVPPPPQYEAYTQSPQGPGSAALAPQPSYGGYAQYPPPSTNYYPPQQYTSQQYAQPQQVVEQSPQGAPQHGGNGHLRKFGGKLGNAAIFGAGATIGSDLVNSIF</sequence>
<name>G8YR72_PICSO</name>
<protein>
    <submittedName>
        <fullName evidence="5">Piso0_000672 protein</fullName>
    </submittedName>
</protein>
<dbReference type="STRING" id="559304.G8YR72"/>
<dbReference type="Gene3D" id="2.30.30.40">
    <property type="entry name" value="SH3 Domains"/>
    <property type="match status" value="1"/>
</dbReference>
<evidence type="ECO:0000259" key="4">
    <source>
        <dbReference type="PROSITE" id="PS50002"/>
    </source>
</evidence>
<feature type="region of interest" description="Disordered" evidence="3">
    <location>
        <begin position="160"/>
        <end position="245"/>
    </location>
</feature>
<dbReference type="PROSITE" id="PS50002">
    <property type="entry name" value="SH3"/>
    <property type="match status" value="1"/>
</dbReference>
<feature type="region of interest" description="Disordered" evidence="3">
    <location>
        <begin position="50"/>
        <end position="69"/>
    </location>
</feature>
<feature type="compositionally biased region" description="Polar residues" evidence="3">
    <location>
        <begin position="162"/>
        <end position="172"/>
    </location>
</feature>
<dbReference type="HOGENOM" id="CLU_064525_2_0_1"/>
<dbReference type="FunCoup" id="G8YR72">
    <property type="interactions" value="225"/>
</dbReference>
<evidence type="ECO:0000256" key="1">
    <source>
        <dbReference type="ARBA" id="ARBA00022443"/>
    </source>
</evidence>
<dbReference type="PRINTS" id="PR00452">
    <property type="entry name" value="SH3DOMAIN"/>
</dbReference>
<dbReference type="SMART" id="SM00326">
    <property type="entry name" value="SH3"/>
    <property type="match status" value="1"/>
</dbReference>
<dbReference type="InterPro" id="IPR036028">
    <property type="entry name" value="SH3-like_dom_sf"/>
</dbReference>